<keyword evidence="3" id="KW-1185">Reference proteome</keyword>
<dbReference type="InterPro" id="IPR029063">
    <property type="entry name" value="SAM-dependent_MTases_sf"/>
</dbReference>
<dbReference type="PANTHER" id="PTHR42912:SF95">
    <property type="entry name" value="METHYLTRANSFERASE TYPE 11 DOMAIN-CONTAINING PROTEIN"/>
    <property type="match status" value="1"/>
</dbReference>
<dbReference type="GO" id="GO:0008757">
    <property type="term" value="F:S-adenosylmethionine-dependent methyltransferase activity"/>
    <property type="evidence" value="ECO:0007669"/>
    <property type="project" value="InterPro"/>
</dbReference>
<dbReference type="AlphaFoldDB" id="A0A7Y9YCH3"/>
<organism evidence="2 3">
    <name type="scientific">Nocardioides marinus</name>
    <dbReference type="NCBI Taxonomy" id="374514"/>
    <lineage>
        <taxon>Bacteria</taxon>
        <taxon>Bacillati</taxon>
        <taxon>Actinomycetota</taxon>
        <taxon>Actinomycetes</taxon>
        <taxon>Propionibacteriales</taxon>
        <taxon>Nocardioidaceae</taxon>
        <taxon>Nocardioides</taxon>
    </lineage>
</organism>
<protein>
    <submittedName>
        <fullName evidence="2">SAM-dependent methyltransferase</fullName>
    </submittedName>
</protein>
<keyword evidence="2" id="KW-0489">Methyltransferase</keyword>
<dbReference type="InterPro" id="IPR013216">
    <property type="entry name" value="Methyltransf_11"/>
</dbReference>
<evidence type="ECO:0000313" key="3">
    <source>
        <dbReference type="Proteomes" id="UP000537326"/>
    </source>
</evidence>
<accession>A0A7Y9YCH3</accession>
<gene>
    <name evidence="2" type="ORF">BKA05_000182</name>
</gene>
<evidence type="ECO:0000259" key="1">
    <source>
        <dbReference type="Pfam" id="PF08241"/>
    </source>
</evidence>
<dbReference type="Pfam" id="PF08241">
    <property type="entry name" value="Methyltransf_11"/>
    <property type="match status" value="1"/>
</dbReference>
<dbReference type="Gene3D" id="3.40.50.150">
    <property type="entry name" value="Vaccinia Virus protein VP39"/>
    <property type="match status" value="1"/>
</dbReference>
<comment type="caution">
    <text evidence="2">The sequence shown here is derived from an EMBL/GenBank/DDBJ whole genome shotgun (WGS) entry which is preliminary data.</text>
</comment>
<dbReference type="EMBL" id="JACBZI010000001">
    <property type="protein sequence ID" value="NYI08667.1"/>
    <property type="molecule type" value="Genomic_DNA"/>
</dbReference>
<dbReference type="PANTHER" id="PTHR42912">
    <property type="entry name" value="METHYLTRANSFERASE"/>
    <property type="match status" value="1"/>
</dbReference>
<dbReference type="Proteomes" id="UP000537326">
    <property type="component" value="Unassembled WGS sequence"/>
</dbReference>
<dbReference type="CDD" id="cd02440">
    <property type="entry name" value="AdoMet_MTases"/>
    <property type="match status" value="1"/>
</dbReference>
<sequence length="232" mass="25688">MPDGTRPSPNIWHHTEAYEVENRAFDPDGLVEDAIGSVRDWAGLDVLDLGCGSGFHLRRFAASARTVTGVEPHPDLRAIATRRTRRLPSVTVLEGTAQEVPLPEASVDLVHSRWAYFFGPGCEPGLAEVARLLRPGGVHVVVDNDSSRSTFGGWFARGFPDLPGPEAKREFWASAGYRRIPVLTRWSFDTREDLESVVSIELPTPTAREVLADLPGTTLEIDYAGDVWWRRT</sequence>
<proteinExistence type="predicted"/>
<evidence type="ECO:0000313" key="2">
    <source>
        <dbReference type="EMBL" id="NYI08667.1"/>
    </source>
</evidence>
<keyword evidence="2" id="KW-0808">Transferase</keyword>
<dbReference type="GO" id="GO:0032259">
    <property type="term" value="P:methylation"/>
    <property type="evidence" value="ECO:0007669"/>
    <property type="project" value="UniProtKB-KW"/>
</dbReference>
<dbReference type="SUPFAM" id="SSF53335">
    <property type="entry name" value="S-adenosyl-L-methionine-dependent methyltransferases"/>
    <property type="match status" value="1"/>
</dbReference>
<feature type="domain" description="Methyltransferase type 11" evidence="1">
    <location>
        <begin position="47"/>
        <end position="140"/>
    </location>
</feature>
<dbReference type="InterPro" id="IPR050508">
    <property type="entry name" value="Methyltransf_Superfamily"/>
</dbReference>
<dbReference type="RefSeq" id="WP_179529750.1">
    <property type="nucleotide sequence ID" value="NZ_BAAAPP010000002.1"/>
</dbReference>
<name>A0A7Y9YCH3_9ACTN</name>
<reference evidence="2 3" key="1">
    <citation type="submission" date="2020-07" db="EMBL/GenBank/DDBJ databases">
        <title>Sequencing the genomes of 1000 actinobacteria strains.</title>
        <authorList>
            <person name="Klenk H.-P."/>
        </authorList>
    </citation>
    <scope>NUCLEOTIDE SEQUENCE [LARGE SCALE GENOMIC DNA]</scope>
    <source>
        <strain evidence="2 3">DSM 18248</strain>
    </source>
</reference>